<evidence type="ECO:0008006" key="3">
    <source>
        <dbReference type="Google" id="ProtNLM"/>
    </source>
</evidence>
<sequence length="366" mass="42255">MADTLNYKCPNCSAGLTFDSKSQKMKCEYCGSTYSLDELDKIAEQEEEVKEVKGDHWEGFEPEQWQSDEKSNMAVWSCPSCGAEILAEKTTGATVCPYCDNPMIMPEQFVDSYRPDYIIPFQKSKKEAVEALKKHYEGKSLLPKVFKDQNHLEEIKAVYVPFWLFDLDAAGRFRYEATRNRFWEDSDYRYTETKFYHVVRSGSMKFEKIPVDGSKAIDDTTMEAIEPYDYKDLTEFNFSYLSGYMADKYDQEPDALTERVYERMERSVKDSFERTVHGYATVTPKQEKVTVTGKGKVRYALFPVWFLNTKWNGKNYSFAMNGQTGHLIGDLPMAKDLAVKYWFKRHIPLTIAATAVVTALRLLGVI</sequence>
<evidence type="ECO:0000313" key="1">
    <source>
        <dbReference type="EMBL" id="MEQ2359763.1"/>
    </source>
</evidence>
<proteinExistence type="predicted"/>
<gene>
    <name evidence="1" type="ORF">WMO75_15830</name>
</gene>
<dbReference type="EMBL" id="JBBMEI010000071">
    <property type="protein sequence ID" value="MEQ2359763.1"/>
    <property type="molecule type" value="Genomic_DNA"/>
</dbReference>
<keyword evidence="2" id="KW-1185">Reference proteome</keyword>
<dbReference type="RefSeq" id="WP_349078475.1">
    <property type="nucleotide sequence ID" value="NZ_JBBMEI010000071.1"/>
</dbReference>
<dbReference type="Proteomes" id="UP001446032">
    <property type="component" value="Unassembled WGS sequence"/>
</dbReference>
<dbReference type="Gene3D" id="2.20.28.30">
    <property type="entry name" value="RNA polymerase ii, chain L"/>
    <property type="match status" value="2"/>
</dbReference>
<dbReference type="PANTHER" id="PTHR37826:SF3">
    <property type="entry name" value="J DOMAIN-CONTAINING PROTEIN"/>
    <property type="match status" value="1"/>
</dbReference>
<evidence type="ECO:0000313" key="2">
    <source>
        <dbReference type="Proteomes" id="UP001446032"/>
    </source>
</evidence>
<accession>A0ABV1AQC8</accession>
<organism evidence="1 2">
    <name type="scientific">Blautia intestinihominis</name>
    <dbReference type="NCBI Taxonomy" id="3133152"/>
    <lineage>
        <taxon>Bacteria</taxon>
        <taxon>Bacillati</taxon>
        <taxon>Bacillota</taxon>
        <taxon>Clostridia</taxon>
        <taxon>Lachnospirales</taxon>
        <taxon>Lachnospiraceae</taxon>
        <taxon>Blautia</taxon>
    </lineage>
</organism>
<protein>
    <recommendedName>
        <fullName evidence="3">DNA-directed RNA polymerase subunit P</fullName>
    </recommendedName>
</protein>
<name>A0ABV1AQC8_9FIRM</name>
<reference evidence="1 2" key="1">
    <citation type="submission" date="2024-03" db="EMBL/GenBank/DDBJ databases">
        <title>Human intestinal bacterial collection.</title>
        <authorList>
            <person name="Pauvert C."/>
            <person name="Hitch T.C.A."/>
            <person name="Clavel T."/>
        </authorList>
    </citation>
    <scope>NUCLEOTIDE SEQUENCE [LARGE SCALE GENOMIC DNA]</scope>
    <source>
        <strain evidence="1 2">CLA-AA-H95</strain>
    </source>
</reference>
<comment type="caution">
    <text evidence="1">The sequence shown here is derived from an EMBL/GenBank/DDBJ whole genome shotgun (WGS) entry which is preliminary data.</text>
</comment>
<dbReference type="PANTHER" id="PTHR37826">
    <property type="entry name" value="FLOTILLIN BAND_7_5 DOMAIN PROTEIN"/>
    <property type="match status" value="1"/>
</dbReference>